<dbReference type="NCBIfam" id="TIGR02420">
    <property type="entry name" value="dksA"/>
    <property type="match status" value="1"/>
</dbReference>
<dbReference type="InterPro" id="IPR037187">
    <property type="entry name" value="DnaK_N"/>
</dbReference>
<dbReference type="Gene3D" id="1.20.120.910">
    <property type="entry name" value="DksA, coiled-coil domain"/>
    <property type="match status" value="1"/>
</dbReference>
<comment type="caution">
    <text evidence="7">The sequence shown here is derived from an EMBL/GenBank/DDBJ whole genome shotgun (WGS) entry which is preliminary data.</text>
</comment>
<accession>A0A7U8GQS6</accession>
<dbReference type="Pfam" id="PF21157">
    <property type="entry name" value="DksA_N"/>
    <property type="match status" value="1"/>
</dbReference>
<dbReference type="Pfam" id="PF01258">
    <property type="entry name" value="zf-dskA_traR"/>
    <property type="match status" value="1"/>
</dbReference>
<dbReference type="AlphaFoldDB" id="A0A7U8GQS6"/>
<evidence type="ECO:0000259" key="6">
    <source>
        <dbReference type="Pfam" id="PF21157"/>
    </source>
</evidence>
<evidence type="ECO:0000256" key="1">
    <source>
        <dbReference type="ARBA" id="ARBA00022723"/>
    </source>
</evidence>
<dbReference type="PANTHER" id="PTHR33823">
    <property type="entry name" value="RNA POLYMERASE-BINDING TRANSCRIPTION FACTOR DKSA-RELATED"/>
    <property type="match status" value="1"/>
</dbReference>
<keyword evidence="1" id="KW-0479">Metal-binding</keyword>
<dbReference type="GO" id="GO:0008270">
    <property type="term" value="F:zinc ion binding"/>
    <property type="evidence" value="ECO:0007669"/>
    <property type="project" value="UniProtKB-KW"/>
</dbReference>
<feature type="domain" description="Zinc finger DksA/TraR C4-type" evidence="5">
    <location>
        <begin position="91"/>
        <end position="119"/>
    </location>
</feature>
<feature type="zinc finger region" description="dksA C4-type" evidence="4">
    <location>
        <begin position="96"/>
        <end position="120"/>
    </location>
</feature>
<dbReference type="OrthoDB" id="9803742at2"/>
<evidence type="ECO:0000313" key="8">
    <source>
        <dbReference type="Proteomes" id="UP000002171"/>
    </source>
</evidence>
<protein>
    <recommendedName>
        <fullName evidence="9">Molecular chaperone DnaK</fullName>
    </recommendedName>
</protein>
<dbReference type="SUPFAM" id="SSF57716">
    <property type="entry name" value="Glucocorticoid receptor-like (DNA-binding domain)"/>
    <property type="match status" value="1"/>
</dbReference>
<evidence type="ECO:0000256" key="3">
    <source>
        <dbReference type="ARBA" id="ARBA00022833"/>
    </source>
</evidence>
<dbReference type="InterPro" id="IPR000962">
    <property type="entry name" value="Znf_DskA_TraR"/>
</dbReference>
<dbReference type="EMBL" id="AAOW01000040">
    <property type="protein sequence ID" value="EAR59621.1"/>
    <property type="molecule type" value="Genomic_DNA"/>
</dbReference>
<evidence type="ECO:0000256" key="2">
    <source>
        <dbReference type="ARBA" id="ARBA00022771"/>
    </source>
</evidence>
<proteinExistence type="predicted"/>
<name>A0A7U8GQS6_NEPCE</name>
<evidence type="ECO:0000313" key="7">
    <source>
        <dbReference type="EMBL" id="EAR59621.1"/>
    </source>
</evidence>
<dbReference type="PROSITE" id="PS51128">
    <property type="entry name" value="ZF_DKSA_2"/>
    <property type="match status" value="1"/>
</dbReference>
<dbReference type="InterPro" id="IPR048489">
    <property type="entry name" value="DksA_N"/>
</dbReference>
<keyword evidence="8" id="KW-1185">Reference proteome</keyword>
<dbReference type="PANTHER" id="PTHR33823:SF2">
    <property type="entry name" value="RNA POLYMERASE-BINDING TRANSCRIPTION FACTOR DKSA"/>
    <property type="match status" value="1"/>
</dbReference>
<dbReference type="SUPFAM" id="SSF109635">
    <property type="entry name" value="DnaK suppressor protein DksA, alpha-hairpin domain"/>
    <property type="match status" value="1"/>
</dbReference>
<keyword evidence="2" id="KW-0863">Zinc-finger</keyword>
<dbReference type="Proteomes" id="UP000002171">
    <property type="component" value="Unassembled WGS sequence"/>
</dbReference>
<sequence>MTKEELLAASEEDYMNESQLAFFQEYLEQQKQETIDHIQNAKAQLNDQPEMNDDADRAQYEEESRISLRIVDRESKLLPKFDAALARIRSGDYGYCLESGEEIGIQRLLLRPTAEYCTDIKAARESNERLYKE</sequence>
<dbReference type="RefSeq" id="WP_007023065.1">
    <property type="nucleotide sequence ID" value="NZ_CH724129.1"/>
</dbReference>
<evidence type="ECO:0000259" key="5">
    <source>
        <dbReference type="Pfam" id="PF01258"/>
    </source>
</evidence>
<feature type="domain" description="DnaK suppressor protein DksA N-terminal" evidence="6">
    <location>
        <begin position="19"/>
        <end position="88"/>
    </location>
</feature>
<evidence type="ECO:0008006" key="9">
    <source>
        <dbReference type="Google" id="ProtNLM"/>
    </source>
</evidence>
<evidence type="ECO:0000256" key="4">
    <source>
        <dbReference type="PROSITE-ProRule" id="PRU00510"/>
    </source>
</evidence>
<keyword evidence="3" id="KW-0862">Zinc</keyword>
<organism evidence="7 8">
    <name type="scientific">Neptuniibacter caesariensis</name>
    <dbReference type="NCBI Taxonomy" id="207954"/>
    <lineage>
        <taxon>Bacteria</taxon>
        <taxon>Pseudomonadati</taxon>
        <taxon>Pseudomonadota</taxon>
        <taxon>Gammaproteobacteria</taxon>
        <taxon>Oceanospirillales</taxon>
        <taxon>Oceanospirillaceae</taxon>
        <taxon>Neptuniibacter</taxon>
    </lineage>
</organism>
<gene>
    <name evidence="7" type="ORF">MED92_00130</name>
</gene>
<reference evidence="7 8" key="1">
    <citation type="submission" date="2006-02" db="EMBL/GenBank/DDBJ databases">
        <authorList>
            <person name="Pinhassi J."/>
            <person name="Pedros-Alio C."/>
            <person name="Ferriera S."/>
            <person name="Johnson J."/>
            <person name="Kravitz S."/>
            <person name="Halpern A."/>
            <person name="Remington K."/>
            <person name="Beeson K."/>
            <person name="Tran B."/>
            <person name="Rogers Y.-H."/>
            <person name="Friedman R."/>
            <person name="Venter J.C."/>
        </authorList>
    </citation>
    <scope>NUCLEOTIDE SEQUENCE [LARGE SCALE GENOMIC DNA]</scope>
    <source>
        <strain evidence="7 8">MED92</strain>
    </source>
</reference>
<dbReference type="InterPro" id="IPR012784">
    <property type="entry name" value="DksA_RNA_pol-bd"/>
</dbReference>